<name>A0A915BLJ6_PARUN</name>
<sequence length="227" mass="23721">MDAGERGKSYGGMQAPTPPSVGDLETTAQLTISSPRVEQPRIWSHIIATPETGGEVDSPGGVMDLWAGVGYGKPVVRIRVNAIPVTRAYNGDGYGRIPALGYPSEVTYRRAAGGDEGSLARERSIEILDARLVVVKVRESRAGERRDERGARGLGRLAPEGDSSVAIGVGRVSEAICESLAASDDDARDVASVARQRGVGSVVQGGECGMSEPELESGVATSWCSPA</sequence>
<protein>
    <submittedName>
        <fullName evidence="3">Uncharacterized protein</fullName>
    </submittedName>
</protein>
<dbReference type="WBParaSite" id="PgR046_g001_t01">
    <property type="protein sequence ID" value="PgR046_g001_t01"/>
    <property type="gene ID" value="PgR046_g001"/>
</dbReference>
<keyword evidence="2" id="KW-1185">Reference proteome</keyword>
<dbReference type="AlphaFoldDB" id="A0A915BLJ6"/>
<accession>A0A915BLJ6</accession>
<feature type="region of interest" description="Disordered" evidence="1">
    <location>
        <begin position="203"/>
        <end position="227"/>
    </location>
</feature>
<feature type="region of interest" description="Disordered" evidence="1">
    <location>
        <begin position="1"/>
        <end position="24"/>
    </location>
</feature>
<reference evidence="3" key="1">
    <citation type="submission" date="2022-11" db="UniProtKB">
        <authorList>
            <consortium name="WormBaseParasite"/>
        </authorList>
    </citation>
    <scope>IDENTIFICATION</scope>
</reference>
<evidence type="ECO:0000313" key="3">
    <source>
        <dbReference type="WBParaSite" id="PgR046_g001_t01"/>
    </source>
</evidence>
<evidence type="ECO:0000256" key="1">
    <source>
        <dbReference type="SAM" id="MobiDB-lite"/>
    </source>
</evidence>
<proteinExistence type="predicted"/>
<organism evidence="2 3">
    <name type="scientific">Parascaris univalens</name>
    <name type="common">Nematode worm</name>
    <dbReference type="NCBI Taxonomy" id="6257"/>
    <lineage>
        <taxon>Eukaryota</taxon>
        <taxon>Metazoa</taxon>
        <taxon>Ecdysozoa</taxon>
        <taxon>Nematoda</taxon>
        <taxon>Chromadorea</taxon>
        <taxon>Rhabditida</taxon>
        <taxon>Spirurina</taxon>
        <taxon>Ascaridomorpha</taxon>
        <taxon>Ascaridoidea</taxon>
        <taxon>Ascarididae</taxon>
        <taxon>Parascaris</taxon>
    </lineage>
</organism>
<evidence type="ECO:0000313" key="2">
    <source>
        <dbReference type="Proteomes" id="UP000887569"/>
    </source>
</evidence>
<dbReference type="Proteomes" id="UP000887569">
    <property type="component" value="Unplaced"/>
</dbReference>